<feature type="region of interest" description="Disordered" evidence="1">
    <location>
        <begin position="248"/>
        <end position="267"/>
    </location>
</feature>
<feature type="chain" id="PRO_5046977316" evidence="2">
    <location>
        <begin position="26"/>
        <end position="585"/>
    </location>
</feature>
<proteinExistence type="predicted"/>
<reference evidence="6 7" key="1">
    <citation type="submission" date="2021-03" db="EMBL/GenBank/DDBJ databases">
        <title>Caproiciproducens sp. nov. isolated from feces of cow.</title>
        <authorList>
            <person name="Choi J.-Y."/>
        </authorList>
    </citation>
    <scope>NUCLEOTIDE SEQUENCE [LARGE SCALE GENOMIC DNA]</scope>
    <source>
        <strain evidence="6 7">AGMB10547</strain>
    </source>
</reference>
<dbReference type="EMBL" id="JAGFNZ010000002">
    <property type="protein sequence ID" value="MBW7572416.1"/>
    <property type="molecule type" value="Genomic_DNA"/>
</dbReference>
<comment type="caution">
    <text evidence="6">The sequence shown here is derived from an EMBL/GenBank/DDBJ whole genome shotgun (WGS) entry which is preliminary data.</text>
</comment>
<sequence length="585" mass="64383">MIKRIVSFLLCMSILFSVSSPFAFADTGDGNMDGGGGGMGSGTGTNFWHEGEDGARVTVIKASDKSVVSKSIDLTNYSELDVQKHFGKKNKMHYKNSSTLSLYIKGYSYSKPDSPMPRIISNSGNANIAAIKHFFCTTGTLKQIAKIIGADYEKLINGNYKLLIEPIAYFTFNGQKYAMTATEAALYDQKLSGKLRSKMVSLTHQNLPLSLFLEHSDLGFPAYSGSTSKPQPDSTIISSMGLGIVKFKPGGEEDDSGDGGDSSTSAEYRVDTDVITSVTLSADNEINPDSPAKVTFSIMGGSYTVTNIVIPEGESQLVWVKWHTPSSPQSVHISVSTNKGSLNTSSFTASIVSLDGKDPPDPQANDRNDAFSIPNLPTNTQQTGNSWGVWSAQWYPVWVWHESWKWIADAESPTGGHWKDEGKWVDEGYWNYSFTNYKAVLSAKMSLLPDDKVWSAKGKQMPSAYGVKISVTSDMTSPAPSSHITGAQTAVSYFPEFQYKTYWRHLAYSADGEASTFQFKNNIYSTYNRPVHFTPLWFPDGKYTVYTYLQDAWTPAGMLSMNLNDYVTIKGSVFNDWHIGPKLVD</sequence>
<evidence type="ECO:0000256" key="1">
    <source>
        <dbReference type="SAM" id="MobiDB-lite"/>
    </source>
</evidence>
<dbReference type="InterPro" id="IPR058507">
    <property type="entry name" value="DUF8194"/>
</dbReference>
<feature type="domain" description="DUF8193" evidence="3">
    <location>
        <begin position="27"/>
        <end position="246"/>
    </location>
</feature>
<organism evidence="6 7">
    <name type="scientific">Caproiciproducens faecalis</name>
    <dbReference type="NCBI Taxonomy" id="2820301"/>
    <lineage>
        <taxon>Bacteria</taxon>
        <taxon>Bacillati</taxon>
        <taxon>Bacillota</taxon>
        <taxon>Clostridia</taxon>
        <taxon>Eubacteriales</taxon>
        <taxon>Acutalibacteraceae</taxon>
        <taxon>Caproiciproducens</taxon>
    </lineage>
</organism>
<keyword evidence="7" id="KW-1185">Reference proteome</keyword>
<dbReference type="Proteomes" id="UP000719942">
    <property type="component" value="Unassembled WGS sequence"/>
</dbReference>
<keyword evidence="2" id="KW-0732">Signal</keyword>
<evidence type="ECO:0000313" key="7">
    <source>
        <dbReference type="Proteomes" id="UP000719942"/>
    </source>
</evidence>
<protein>
    <submittedName>
        <fullName evidence="6">Uncharacterized protein</fullName>
    </submittedName>
</protein>
<feature type="signal peptide" evidence="2">
    <location>
        <begin position="1"/>
        <end position="25"/>
    </location>
</feature>
<evidence type="ECO:0000259" key="5">
    <source>
        <dbReference type="Pfam" id="PF26615"/>
    </source>
</evidence>
<evidence type="ECO:0000256" key="2">
    <source>
        <dbReference type="SAM" id="SignalP"/>
    </source>
</evidence>
<evidence type="ECO:0000313" key="6">
    <source>
        <dbReference type="EMBL" id="MBW7572416.1"/>
    </source>
</evidence>
<feature type="domain" description="DUF8194" evidence="4">
    <location>
        <begin position="265"/>
        <end position="352"/>
    </location>
</feature>
<dbReference type="Pfam" id="PF26614">
    <property type="entry name" value="DUF8194"/>
    <property type="match status" value="1"/>
</dbReference>
<dbReference type="InterPro" id="IPR058508">
    <property type="entry name" value="DUF8195"/>
</dbReference>
<dbReference type="Pfam" id="PF26613">
    <property type="entry name" value="DUF8193"/>
    <property type="match status" value="1"/>
</dbReference>
<name>A0ABS7DPD8_9FIRM</name>
<feature type="domain" description="DUF8195" evidence="5">
    <location>
        <begin position="357"/>
        <end position="577"/>
    </location>
</feature>
<evidence type="ECO:0000259" key="3">
    <source>
        <dbReference type="Pfam" id="PF26613"/>
    </source>
</evidence>
<dbReference type="RefSeq" id="WP_219964822.1">
    <property type="nucleotide sequence ID" value="NZ_JAGFNZ010000002.1"/>
</dbReference>
<dbReference type="InterPro" id="IPR058506">
    <property type="entry name" value="DUF8193"/>
</dbReference>
<accession>A0ABS7DPD8</accession>
<gene>
    <name evidence="6" type="ORF">J5W02_06275</name>
</gene>
<dbReference type="Pfam" id="PF26615">
    <property type="entry name" value="DUF8195"/>
    <property type="match status" value="1"/>
</dbReference>
<evidence type="ECO:0000259" key="4">
    <source>
        <dbReference type="Pfam" id="PF26614"/>
    </source>
</evidence>